<reference evidence="1" key="1">
    <citation type="journal article" date="2015" name="Nat. Genet.">
        <title>The pineapple genome and the evolution of CAM photosynthesis.</title>
        <authorList>
            <person name="Ming R."/>
            <person name="VanBuren R."/>
            <person name="Wai C.M."/>
            <person name="Tang H."/>
            <person name="Schatz M.C."/>
            <person name="Bowers J.E."/>
            <person name="Lyons E."/>
            <person name="Wang M.L."/>
            <person name="Chen J."/>
            <person name="Biggers E."/>
            <person name="Zhang J."/>
            <person name="Huang L."/>
            <person name="Zhang L."/>
            <person name="Miao W."/>
            <person name="Zhang J."/>
            <person name="Ye Z."/>
            <person name="Miao C."/>
            <person name="Lin Z."/>
            <person name="Wang H."/>
            <person name="Zhou H."/>
            <person name="Yim W.C."/>
            <person name="Priest H.D."/>
            <person name="Zheng C."/>
            <person name="Woodhouse M."/>
            <person name="Edger P.P."/>
            <person name="Guyot R."/>
            <person name="Guo H.B."/>
            <person name="Guo H."/>
            <person name="Zheng G."/>
            <person name="Singh R."/>
            <person name="Sharma A."/>
            <person name="Min X."/>
            <person name="Zheng Y."/>
            <person name="Lee H."/>
            <person name="Gurtowski J."/>
            <person name="Sedlazeck F.J."/>
            <person name="Harkess A."/>
            <person name="McKain M.R."/>
            <person name="Liao Z."/>
            <person name="Fang J."/>
            <person name="Liu J."/>
            <person name="Zhang X."/>
            <person name="Zhang Q."/>
            <person name="Hu W."/>
            <person name="Qin Y."/>
            <person name="Wang K."/>
            <person name="Chen L.Y."/>
            <person name="Shirley N."/>
            <person name="Lin Y.R."/>
            <person name="Liu L.Y."/>
            <person name="Hernandez A.G."/>
            <person name="Wright C.L."/>
            <person name="Bulone V."/>
            <person name="Tuskan G.A."/>
            <person name="Heath K."/>
            <person name="Zee F."/>
            <person name="Moore P.H."/>
            <person name="Sunkar R."/>
            <person name="Leebens-Mack J.H."/>
            <person name="Mockler T."/>
            <person name="Bennetzen J.L."/>
            <person name="Freeling M."/>
            <person name="Sankoff D."/>
            <person name="Paterson A.H."/>
            <person name="Zhu X."/>
            <person name="Yang X."/>
            <person name="Smith J.A."/>
            <person name="Cushman J.C."/>
            <person name="Paull R.E."/>
            <person name="Yu Q."/>
        </authorList>
    </citation>
    <scope>NUCLEOTIDE SEQUENCE [LARGE SCALE GENOMIC DNA]</scope>
    <source>
        <strain evidence="1">cv. F153</strain>
    </source>
</reference>
<evidence type="ECO:0000313" key="2">
    <source>
        <dbReference type="RefSeq" id="XP_020109934.1"/>
    </source>
</evidence>
<dbReference type="AlphaFoldDB" id="A0A6P5GPW1"/>
<gene>
    <name evidence="2" type="primary">LOC109725239</name>
</gene>
<dbReference type="InterPro" id="IPR023391">
    <property type="entry name" value="Prot_translocase_SecE_dom_sf"/>
</dbReference>
<organism evidence="1 2">
    <name type="scientific">Ananas comosus</name>
    <name type="common">Pineapple</name>
    <name type="synonym">Ananas ananas</name>
    <dbReference type="NCBI Taxonomy" id="4615"/>
    <lineage>
        <taxon>Eukaryota</taxon>
        <taxon>Viridiplantae</taxon>
        <taxon>Streptophyta</taxon>
        <taxon>Embryophyta</taxon>
        <taxon>Tracheophyta</taxon>
        <taxon>Spermatophyta</taxon>
        <taxon>Magnoliopsida</taxon>
        <taxon>Liliopsida</taxon>
        <taxon>Poales</taxon>
        <taxon>Bromeliaceae</taxon>
        <taxon>Bromelioideae</taxon>
        <taxon>Ananas</taxon>
    </lineage>
</organism>
<protein>
    <submittedName>
        <fullName evidence="2">Uncharacterized protein LOC109725239 isoform X2</fullName>
    </submittedName>
</protein>
<accession>A0A6P5GPW1</accession>
<reference evidence="2" key="2">
    <citation type="submission" date="2025-08" db="UniProtKB">
        <authorList>
            <consortium name="RefSeq"/>
        </authorList>
    </citation>
    <scope>IDENTIFICATION</scope>
    <source>
        <tissue evidence="2">Leaf</tissue>
    </source>
</reference>
<dbReference type="GeneID" id="109725239"/>
<dbReference type="RefSeq" id="XP_020109934.1">
    <property type="nucleotide sequence ID" value="XM_020254345.1"/>
</dbReference>
<keyword evidence="1" id="KW-1185">Reference proteome</keyword>
<dbReference type="Proteomes" id="UP000515123">
    <property type="component" value="Linkage group 19"/>
</dbReference>
<evidence type="ECO:0000313" key="1">
    <source>
        <dbReference type="Proteomes" id="UP000515123"/>
    </source>
</evidence>
<name>A0A6P5GPW1_ANACO</name>
<dbReference type="PANTHER" id="PTHR12309">
    <property type="entry name" value="SEC61 GAMMA SUBUNIT"/>
    <property type="match status" value="1"/>
</dbReference>
<dbReference type="Gene3D" id="1.20.5.820">
    <property type="entry name" value="Preprotein translocase SecE subunit"/>
    <property type="match status" value="1"/>
</dbReference>
<sequence>MDAVDSVVDPLREFAKDSFRLVKRCHKPDRKDFRLNGKTGKKTAQATLIYRIANKLLQRLKWSFFSLKEWVKARAATAVGAEGEERGAVHKRMQKVKKNKRMKNISIFF</sequence>
<dbReference type="OrthoDB" id="2401875at2759"/>
<proteinExistence type="predicted"/>